<dbReference type="Proteomes" id="UP000192266">
    <property type="component" value="Unassembled WGS sequence"/>
</dbReference>
<gene>
    <name evidence="1" type="ORF">SAMN00120144_0190</name>
</gene>
<reference evidence="1 2" key="1">
    <citation type="submission" date="2017-04" db="EMBL/GenBank/DDBJ databases">
        <authorList>
            <person name="Afonso C.L."/>
            <person name="Miller P.J."/>
            <person name="Scott M.A."/>
            <person name="Spackman E."/>
            <person name="Goraichik I."/>
            <person name="Dimitrov K.M."/>
            <person name="Suarez D.L."/>
            <person name="Swayne D.E."/>
        </authorList>
    </citation>
    <scope>NUCLEOTIDE SEQUENCE [LARGE SCALE GENOMIC DNA]</scope>
    <source>
        <strain evidence="1 2">DSM 11622</strain>
    </source>
</reference>
<evidence type="ECO:0000313" key="2">
    <source>
        <dbReference type="Proteomes" id="UP000192266"/>
    </source>
</evidence>
<dbReference type="InterPro" id="IPR011004">
    <property type="entry name" value="Trimer_LpxA-like_sf"/>
</dbReference>
<organism evidence="1 2">
    <name type="scientific">Hymenobacter roseosalivarius DSM 11622</name>
    <dbReference type="NCBI Taxonomy" id="645990"/>
    <lineage>
        <taxon>Bacteria</taxon>
        <taxon>Pseudomonadati</taxon>
        <taxon>Bacteroidota</taxon>
        <taxon>Cytophagia</taxon>
        <taxon>Cytophagales</taxon>
        <taxon>Hymenobacteraceae</taxon>
        <taxon>Hymenobacter</taxon>
    </lineage>
</organism>
<proteinExistence type="predicted"/>
<protein>
    <recommendedName>
        <fullName evidence="3">Transferase hexapeptide repeat containing protein</fullName>
    </recommendedName>
</protein>
<dbReference type="EMBL" id="FWWW01000091">
    <property type="protein sequence ID" value="SMB99427.1"/>
    <property type="molecule type" value="Genomic_DNA"/>
</dbReference>
<dbReference type="Gene3D" id="2.160.10.10">
    <property type="entry name" value="Hexapeptide repeat proteins"/>
    <property type="match status" value="1"/>
</dbReference>
<dbReference type="PANTHER" id="PTHR43360">
    <property type="entry name" value="CARBON DIOXIDE CONCENTRATING MECHANISM PROTEIN CCMM"/>
    <property type="match status" value="1"/>
</dbReference>
<evidence type="ECO:0008006" key="3">
    <source>
        <dbReference type="Google" id="ProtNLM"/>
    </source>
</evidence>
<evidence type="ECO:0000313" key="1">
    <source>
        <dbReference type="EMBL" id="SMB99427.1"/>
    </source>
</evidence>
<dbReference type="PANTHER" id="PTHR43360:SF1">
    <property type="entry name" value="CARBOXYSOME ASSEMBLY PROTEIN CCMM"/>
    <property type="match status" value="1"/>
</dbReference>
<accession>A0A1W1W1D4</accession>
<dbReference type="AlphaFoldDB" id="A0A1W1W1D4"/>
<dbReference type="SUPFAM" id="SSF51161">
    <property type="entry name" value="Trimeric LpxA-like enzymes"/>
    <property type="match status" value="1"/>
</dbReference>
<name>A0A1W1W1D4_9BACT</name>
<sequence length="236" mass="25805">MTMPGKNITTQAEADDLSLGKVRRITEADVAFNEAVIEVNEAFAREYTRLFRDNPSNVRGISLDPGNTSFNPDRDLPELAGVPTRLPGFPNRIIGKVRLTNTAAQLRRVQGQEISLRADEGEPFTIGTITSMGNNVIFHALEETPVVAGNNIRYDERVIVHGGGRRPLEGGGDNEPTILEDNVWLRSQAVVFRSKIGRGAVIGRKSAIMNTDVAPGTTIPDKVIYVNNALFGPVEW</sequence>
<dbReference type="STRING" id="645990.SAMN00120144_0190"/>
<keyword evidence="2" id="KW-1185">Reference proteome</keyword>
<dbReference type="InterPro" id="IPR052265">
    <property type="entry name" value="Gamma-CA"/>
</dbReference>